<keyword evidence="1" id="KW-0472">Membrane</keyword>
<feature type="transmembrane region" description="Helical" evidence="1">
    <location>
        <begin position="6"/>
        <end position="23"/>
    </location>
</feature>
<accession>A0A3B0ZS45</accession>
<dbReference type="EMBL" id="UOFT01000052">
    <property type="protein sequence ID" value="VAW96375.1"/>
    <property type="molecule type" value="Genomic_DNA"/>
</dbReference>
<sequence length="346" mass="38361">MIDFIWPWAAAFLPLPLLVRFLLPAKNTMQDAALYVPFINDFDAISHSQENINKNIFIIIMATFAWCLLILAVMRPQWLGEPIALPVSGRDLMMAVDLSGSMQAEDFRVNGRTVNRLQATKYVASEFIKQRKGDRLGLILFGEQAYLQTPLTFDHKTVNTLLQEAQIGLAGKATAIGDAIGLATKRLIAIPTKNNQPQSRVLILLTDGANTAGEITPLKAAELAAQNGLKIYTIGIGADEMIRYSFFGAQRVNPSADLDEKTLTAIAEKTGGKYFRARDTKQLSQIYNLLNKLEPTEKESQHFRPVSALYVWPLAAAFIIALLISLIKLTAGLSFISLFKHKQQQN</sequence>
<feature type="transmembrane region" description="Helical" evidence="1">
    <location>
        <begin position="310"/>
        <end position="339"/>
    </location>
</feature>
<dbReference type="Gene3D" id="3.40.50.410">
    <property type="entry name" value="von Willebrand factor, type A domain"/>
    <property type="match status" value="1"/>
</dbReference>
<gene>
    <name evidence="3" type="ORF">MNBD_GAMMA23-1756</name>
</gene>
<dbReference type="PANTHER" id="PTHR22550:SF18">
    <property type="entry name" value="VWFA DOMAIN-CONTAINING PROTEIN"/>
    <property type="match status" value="1"/>
</dbReference>
<evidence type="ECO:0000259" key="2">
    <source>
        <dbReference type="PROSITE" id="PS50234"/>
    </source>
</evidence>
<reference evidence="3" key="1">
    <citation type="submission" date="2018-06" db="EMBL/GenBank/DDBJ databases">
        <authorList>
            <person name="Zhirakovskaya E."/>
        </authorList>
    </citation>
    <scope>NUCLEOTIDE SEQUENCE</scope>
</reference>
<protein>
    <submittedName>
        <fullName evidence="3">Aerotolerance protein BatA</fullName>
    </submittedName>
</protein>
<dbReference type="Pfam" id="PF00092">
    <property type="entry name" value="VWA"/>
    <property type="match status" value="1"/>
</dbReference>
<dbReference type="SMART" id="SM00327">
    <property type="entry name" value="VWA"/>
    <property type="match status" value="1"/>
</dbReference>
<evidence type="ECO:0000313" key="3">
    <source>
        <dbReference type="EMBL" id="VAW96375.1"/>
    </source>
</evidence>
<dbReference type="AlphaFoldDB" id="A0A3B0ZS45"/>
<dbReference type="PROSITE" id="PS50234">
    <property type="entry name" value="VWFA"/>
    <property type="match status" value="1"/>
</dbReference>
<proteinExistence type="predicted"/>
<evidence type="ECO:0000256" key="1">
    <source>
        <dbReference type="SAM" id="Phobius"/>
    </source>
</evidence>
<dbReference type="SUPFAM" id="SSF53300">
    <property type="entry name" value="vWA-like"/>
    <property type="match status" value="1"/>
</dbReference>
<dbReference type="InterPro" id="IPR033881">
    <property type="entry name" value="vWA_BatA_type"/>
</dbReference>
<name>A0A3B0ZS45_9ZZZZ</name>
<dbReference type="CDD" id="cd01467">
    <property type="entry name" value="vWA_BatA_type"/>
    <property type="match status" value="1"/>
</dbReference>
<keyword evidence="1" id="KW-0812">Transmembrane</keyword>
<organism evidence="3">
    <name type="scientific">hydrothermal vent metagenome</name>
    <dbReference type="NCBI Taxonomy" id="652676"/>
    <lineage>
        <taxon>unclassified sequences</taxon>
        <taxon>metagenomes</taxon>
        <taxon>ecological metagenomes</taxon>
    </lineage>
</organism>
<feature type="transmembrane region" description="Helical" evidence="1">
    <location>
        <begin position="56"/>
        <end position="74"/>
    </location>
</feature>
<dbReference type="PANTHER" id="PTHR22550">
    <property type="entry name" value="SPORE GERMINATION PROTEIN"/>
    <property type="match status" value="1"/>
</dbReference>
<feature type="domain" description="VWFA" evidence="2">
    <location>
        <begin position="91"/>
        <end position="293"/>
    </location>
</feature>
<dbReference type="InterPro" id="IPR036465">
    <property type="entry name" value="vWFA_dom_sf"/>
</dbReference>
<dbReference type="InterPro" id="IPR050768">
    <property type="entry name" value="UPF0353/GerABKA_families"/>
</dbReference>
<dbReference type="InterPro" id="IPR002035">
    <property type="entry name" value="VWF_A"/>
</dbReference>
<keyword evidence="1" id="KW-1133">Transmembrane helix</keyword>